<dbReference type="AlphaFoldDB" id="K5DBL7"/>
<protein>
    <submittedName>
        <fullName evidence="1">Uncharacterized protein</fullName>
    </submittedName>
</protein>
<evidence type="ECO:0000313" key="1">
    <source>
        <dbReference type="EMBL" id="EKK04142.1"/>
    </source>
</evidence>
<name>K5DBL7_RHOBT</name>
<gene>
    <name evidence="1" type="ORF">RBSH_00564</name>
</gene>
<organism evidence="1 2">
    <name type="scientific">Rhodopirellula baltica SH28</name>
    <dbReference type="NCBI Taxonomy" id="993517"/>
    <lineage>
        <taxon>Bacteria</taxon>
        <taxon>Pseudomonadati</taxon>
        <taxon>Planctomycetota</taxon>
        <taxon>Planctomycetia</taxon>
        <taxon>Pirellulales</taxon>
        <taxon>Pirellulaceae</taxon>
        <taxon>Rhodopirellula</taxon>
    </lineage>
</organism>
<dbReference type="PATRIC" id="fig|993517.3.peg.624"/>
<accession>K5DBL7</accession>
<sequence length="47" mass="5401">MSSTKGLIWCQLEQPAKRSVEYGRNRSCSTKGVLNVVKREIGYEQRN</sequence>
<comment type="caution">
    <text evidence="1">The sequence shown here is derived from an EMBL/GenBank/DDBJ whole genome shotgun (WGS) entry which is preliminary data.</text>
</comment>
<evidence type="ECO:0000313" key="2">
    <source>
        <dbReference type="Proteomes" id="UP000007993"/>
    </source>
</evidence>
<dbReference type="EMBL" id="AMCW01000016">
    <property type="protein sequence ID" value="EKK04142.1"/>
    <property type="molecule type" value="Genomic_DNA"/>
</dbReference>
<proteinExistence type="predicted"/>
<reference evidence="1 2" key="1">
    <citation type="journal article" date="2013" name="Mar. Genomics">
        <title>Expression of sulfatases in Rhodopirellula baltica and the diversity of sulfatases in the genus Rhodopirellula.</title>
        <authorList>
            <person name="Wegner C.E."/>
            <person name="Richter-Heitmann T."/>
            <person name="Klindworth A."/>
            <person name="Klockow C."/>
            <person name="Richter M."/>
            <person name="Achstetter T."/>
            <person name="Glockner F.O."/>
            <person name="Harder J."/>
        </authorList>
    </citation>
    <scope>NUCLEOTIDE SEQUENCE [LARGE SCALE GENOMIC DNA]</scope>
    <source>
        <strain evidence="1 2">SH28</strain>
    </source>
</reference>
<dbReference type="Proteomes" id="UP000007993">
    <property type="component" value="Unassembled WGS sequence"/>
</dbReference>